<protein>
    <recommendedName>
        <fullName evidence="3">DUF8054 domain-containing protein</fullName>
    </recommendedName>
</protein>
<accession>A0A1I6RZ43</accession>
<organism evidence="4 5">
    <name type="scientific">Halostagnicola kamekurae</name>
    <dbReference type="NCBI Taxonomy" id="619731"/>
    <lineage>
        <taxon>Archaea</taxon>
        <taxon>Methanobacteriati</taxon>
        <taxon>Methanobacteriota</taxon>
        <taxon>Stenosarchaea group</taxon>
        <taxon>Halobacteria</taxon>
        <taxon>Halobacteriales</taxon>
        <taxon>Natrialbaceae</taxon>
        <taxon>Halostagnicola</taxon>
    </lineage>
</organism>
<dbReference type="Proteomes" id="UP000199199">
    <property type="component" value="Unassembled WGS sequence"/>
</dbReference>
<evidence type="ECO:0000256" key="2">
    <source>
        <dbReference type="SAM" id="Phobius"/>
    </source>
</evidence>
<keyword evidence="2" id="KW-0812">Transmembrane</keyword>
<keyword evidence="2" id="KW-0472">Membrane</keyword>
<dbReference type="AlphaFoldDB" id="A0A1I6RZ43"/>
<dbReference type="InterPro" id="IPR058674">
    <property type="entry name" value="DUF8054_N"/>
</dbReference>
<gene>
    <name evidence="4" type="ORF">SAMN04488556_2326</name>
</gene>
<proteinExistence type="predicted"/>
<keyword evidence="2" id="KW-1133">Transmembrane helix</keyword>
<evidence type="ECO:0000313" key="5">
    <source>
        <dbReference type="Proteomes" id="UP000199199"/>
    </source>
</evidence>
<feature type="domain" description="DUF8054" evidence="3">
    <location>
        <begin position="7"/>
        <end position="93"/>
    </location>
</feature>
<feature type="transmembrane region" description="Helical" evidence="2">
    <location>
        <begin position="21"/>
        <end position="44"/>
    </location>
</feature>
<dbReference type="EMBL" id="FOZS01000002">
    <property type="protein sequence ID" value="SFS69967.1"/>
    <property type="molecule type" value="Genomic_DNA"/>
</dbReference>
<dbReference type="RefSeq" id="WP_175507160.1">
    <property type="nucleotide sequence ID" value="NZ_FOZS01000002.1"/>
</dbReference>
<sequence>MTVRDSIDRLRQPDYTGENRCTPCTLLNVAIAAVLVAAATTVALSRTDRVGAAVLGTALAAVSGAAIYLRGYLVPGTPRLTETVLPDRVHRRLETRPSGVDDDASVDLALKGIGATRSADDERPPAEDDRRTVPPDENIGESPDSSDGSYTSDDRVASEDGSSSEDRDIETDTDQGPVEN</sequence>
<keyword evidence="5" id="KW-1185">Reference proteome</keyword>
<dbReference type="Pfam" id="PF26236">
    <property type="entry name" value="DUF8054_N"/>
    <property type="match status" value="1"/>
</dbReference>
<evidence type="ECO:0000313" key="4">
    <source>
        <dbReference type="EMBL" id="SFS69967.1"/>
    </source>
</evidence>
<reference evidence="5" key="1">
    <citation type="submission" date="2016-10" db="EMBL/GenBank/DDBJ databases">
        <authorList>
            <person name="Varghese N."/>
            <person name="Submissions S."/>
        </authorList>
    </citation>
    <scope>NUCLEOTIDE SEQUENCE [LARGE SCALE GENOMIC DNA]</scope>
    <source>
        <strain evidence="5">DSM 22427</strain>
    </source>
</reference>
<dbReference type="OrthoDB" id="292134at2157"/>
<feature type="region of interest" description="Disordered" evidence="1">
    <location>
        <begin position="113"/>
        <end position="180"/>
    </location>
</feature>
<evidence type="ECO:0000256" key="1">
    <source>
        <dbReference type="SAM" id="MobiDB-lite"/>
    </source>
</evidence>
<evidence type="ECO:0000259" key="3">
    <source>
        <dbReference type="Pfam" id="PF26236"/>
    </source>
</evidence>
<feature type="compositionally biased region" description="Basic and acidic residues" evidence="1">
    <location>
        <begin position="118"/>
        <end position="134"/>
    </location>
</feature>
<name>A0A1I6RZ43_9EURY</name>
<feature type="transmembrane region" description="Helical" evidence="2">
    <location>
        <begin position="50"/>
        <end position="69"/>
    </location>
</feature>